<feature type="region of interest" description="Disordered" evidence="1">
    <location>
        <begin position="280"/>
        <end position="301"/>
    </location>
</feature>
<dbReference type="Proteomes" id="UP001153069">
    <property type="component" value="Unassembled WGS sequence"/>
</dbReference>
<feature type="chain" id="PRO_5040300041" evidence="2">
    <location>
        <begin position="21"/>
        <end position="672"/>
    </location>
</feature>
<evidence type="ECO:0000313" key="4">
    <source>
        <dbReference type="Proteomes" id="UP001153069"/>
    </source>
</evidence>
<feature type="region of interest" description="Disordered" evidence="1">
    <location>
        <begin position="221"/>
        <end position="258"/>
    </location>
</feature>
<evidence type="ECO:0000256" key="1">
    <source>
        <dbReference type="SAM" id="MobiDB-lite"/>
    </source>
</evidence>
<name>A0A9N8HN07_9STRA</name>
<gene>
    <name evidence="3" type="ORF">SEMRO_1044_G234880.1</name>
</gene>
<organism evidence="3 4">
    <name type="scientific">Seminavis robusta</name>
    <dbReference type="NCBI Taxonomy" id="568900"/>
    <lineage>
        <taxon>Eukaryota</taxon>
        <taxon>Sar</taxon>
        <taxon>Stramenopiles</taxon>
        <taxon>Ochrophyta</taxon>
        <taxon>Bacillariophyta</taxon>
        <taxon>Bacillariophyceae</taxon>
        <taxon>Bacillariophycidae</taxon>
        <taxon>Naviculales</taxon>
        <taxon>Naviculaceae</taxon>
        <taxon>Seminavis</taxon>
    </lineage>
</organism>
<evidence type="ECO:0000313" key="3">
    <source>
        <dbReference type="EMBL" id="CAB9519761.1"/>
    </source>
</evidence>
<keyword evidence="2" id="KW-0732">Signal</keyword>
<feature type="region of interest" description="Disordered" evidence="1">
    <location>
        <begin position="628"/>
        <end position="649"/>
    </location>
</feature>
<dbReference type="EMBL" id="CAICTM010001042">
    <property type="protein sequence ID" value="CAB9519761.1"/>
    <property type="molecule type" value="Genomic_DNA"/>
</dbReference>
<proteinExistence type="predicted"/>
<keyword evidence="4" id="KW-1185">Reference proteome</keyword>
<reference evidence="3" key="1">
    <citation type="submission" date="2020-06" db="EMBL/GenBank/DDBJ databases">
        <authorList>
            <consortium name="Plant Systems Biology data submission"/>
        </authorList>
    </citation>
    <scope>NUCLEOTIDE SEQUENCE</scope>
    <source>
        <strain evidence="3">D6</strain>
    </source>
</reference>
<accession>A0A9N8HN07</accession>
<sequence>MLPLPKIWFLFLVGLRSRSSMPSSAVAAANVGGTSTGSDDPLSGFHVDAIDDDTVDDRGTANNEASTTIAGERQFETQLILTHRVHCTDQHKRLLPPEWTGTTELLLVSAKSKDWIPVQDIAQMESLLLDTLNHHHKASQLWQEVPRPPASRSRLVSVHAQPQGLLRLPPEQENPTTSRDKEVVVELEMTYTIRGICGGPSCSGPVPEEHHDILRTAGFLPSRGPSHHQSMPPETKSGRGLRGQGQPLEEEQLTSSETNSMGGYQELREAMLQRAQLLLSRQHQQHSDHATQKGESCGGYNDSCLQKKKKRSTWDLLQDITSIRPSKRTHRNLQNEEDDLIHVVEVVCDPLVQQLETAVAIDLSGDWSALIQSNRTLATADVNVTMTASALLEGAFVEAFNHIIFPLCDWPHFRKVWGAEPQTAAFDPFGNVTTVTFEVLAECRNCGYDTPLFHSSNDTTTTGSVLIPLSTSTVRTRPSSLVRQEFGLTNDGCLCPRPDDTTEFRAPTFDEFMEAFMLEVAKIQLPPVDDMELQEVPCASDVTEFTTYVYIDFQMNRSSDFQTLSEQDQTVLENSFKSLYNQLSFQSCDPYFRSVSEAQLELNTDTALVRRRLQQQLDLNLAFAGNSTNTSNYNQTGTAPPHHNPNQTSTPLLRATTGVAVLHVSAPQKING</sequence>
<comment type="caution">
    <text evidence="3">The sequence shown here is derived from an EMBL/GenBank/DDBJ whole genome shotgun (WGS) entry which is preliminary data.</text>
</comment>
<dbReference type="AlphaFoldDB" id="A0A9N8HN07"/>
<evidence type="ECO:0000256" key="2">
    <source>
        <dbReference type="SAM" id="SignalP"/>
    </source>
</evidence>
<feature type="signal peptide" evidence="2">
    <location>
        <begin position="1"/>
        <end position="20"/>
    </location>
</feature>
<protein>
    <submittedName>
        <fullName evidence="3">Uncharacterized protein</fullName>
    </submittedName>
</protein>